<evidence type="ECO:0000256" key="3">
    <source>
        <dbReference type="PROSITE-ProRule" id="PRU00339"/>
    </source>
</evidence>
<dbReference type="Pfam" id="PF00515">
    <property type="entry name" value="TPR_1"/>
    <property type="match status" value="1"/>
</dbReference>
<dbReference type="SMART" id="SM00028">
    <property type="entry name" value="TPR"/>
    <property type="match status" value="4"/>
</dbReference>
<accession>A0A1F8FJ18</accession>
<dbReference type="Proteomes" id="UP000176581">
    <property type="component" value="Unassembled WGS sequence"/>
</dbReference>
<dbReference type="InterPro" id="IPR011990">
    <property type="entry name" value="TPR-like_helical_dom_sf"/>
</dbReference>
<evidence type="ECO:0000256" key="2">
    <source>
        <dbReference type="ARBA" id="ARBA00022803"/>
    </source>
</evidence>
<reference evidence="5 6" key="1">
    <citation type="journal article" date="2016" name="Nat. Commun.">
        <title>Thousands of microbial genomes shed light on interconnected biogeochemical processes in an aquifer system.</title>
        <authorList>
            <person name="Anantharaman K."/>
            <person name="Brown C.T."/>
            <person name="Hug L.A."/>
            <person name="Sharon I."/>
            <person name="Castelle C.J."/>
            <person name="Probst A.J."/>
            <person name="Thomas B.C."/>
            <person name="Singh A."/>
            <person name="Wilkins M.J."/>
            <person name="Karaoz U."/>
            <person name="Brodie E.L."/>
            <person name="Williams K.H."/>
            <person name="Hubbard S.S."/>
            <person name="Banfield J.F."/>
        </authorList>
    </citation>
    <scope>NUCLEOTIDE SEQUENCE [LARGE SCALE GENOMIC DNA]</scope>
</reference>
<evidence type="ECO:0000256" key="1">
    <source>
        <dbReference type="ARBA" id="ARBA00022737"/>
    </source>
</evidence>
<dbReference type="SUPFAM" id="SSF48452">
    <property type="entry name" value="TPR-like"/>
    <property type="match status" value="1"/>
</dbReference>
<proteinExistence type="predicted"/>
<dbReference type="Gene3D" id="1.25.40.10">
    <property type="entry name" value="Tetratricopeptide repeat domain"/>
    <property type="match status" value="1"/>
</dbReference>
<protein>
    <submittedName>
        <fullName evidence="5">Uncharacterized protein</fullName>
    </submittedName>
</protein>
<dbReference type="EMBL" id="MGJV01000045">
    <property type="protein sequence ID" value="OGN13104.1"/>
    <property type="molecule type" value="Genomic_DNA"/>
</dbReference>
<dbReference type="PANTHER" id="PTHR44858">
    <property type="entry name" value="TETRATRICOPEPTIDE REPEAT PROTEIN 6"/>
    <property type="match status" value="1"/>
</dbReference>
<feature type="transmembrane region" description="Helical" evidence="4">
    <location>
        <begin position="43"/>
        <end position="63"/>
    </location>
</feature>
<keyword evidence="4" id="KW-0472">Membrane</keyword>
<dbReference type="PROSITE" id="PS50005">
    <property type="entry name" value="TPR"/>
    <property type="match status" value="3"/>
</dbReference>
<comment type="caution">
    <text evidence="5">The sequence shown here is derived from an EMBL/GenBank/DDBJ whole genome shotgun (WGS) entry which is preliminary data.</text>
</comment>
<feature type="repeat" description="TPR" evidence="3">
    <location>
        <begin position="101"/>
        <end position="134"/>
    </location>
</feature>
<evidence type="ECO:0000313" key="6">
    <source>
        <dbReference type="Proteomes" id="UP000176581"/>
    </source>
</evidence>
<dbReference type="PROSITE" id="PS50293">
    <property type="entry name" value="TPR_REGION"/>
    <property type="match status" value="1"/>
</dbReference>
<keyword evidence="4" id="KW-0812">Transmembrane</keyword>
<dbReference type="Pfam" id="PF13181">
    <property type="entry name" value="TPR_8"/>
    <property type="match status" value="2"/>
</dbReference>
<name>A0A1F8FJ18_9BACT</name>
<organism evidence="5 6">
    <name type="scientific">Candidatus Yanofskybacteria bacterium RIFCSPHIGHO2_02_FULL_43_22</name>
    <dbReference type="NCBI Taxonomy" id="1802681"/>
    <lineage>
        <taxon>Bacteria</taxon>
        <taxon>Candidatus Yanofskyibacteriota</taxon>
    </lineage>
</organism>
<keyword evidence="2 3" id="KW-0802">TPR repeat</keyword>
<feature type="repeat" description="TPR" evidence="3">
    <location>
        <begin position="135"/>
        <end position="168"/>
    </location>
</feature>
<feature type="repeat" description="TPR" evidence="3">
    <location>
        <begin position="67"/>
        <end position="100"/>
    </location>
</feature>
<dbReference type="PANTHER" id="PTHR44858:SF1">
    <property type="entry name" value="UDP-N-ACETYLGLUCOSAMINE--PEPTIDE N-ACETYLGLUCOSAMINYLTRANSFERASE SPINDLY-RELATED"/>
    <property type="match status" value="1"/>
</dbReference>
<evidence type="ECO:0000313" key="5">
    <source>
        <dbReference type="EMBL" id="OGN13104.1"/>
    </source>
</evidence>
<keyword evidence="4" id="KW-1133">Transmembrane helix</keyword>
<keyword evidence="1" id="KW-0677">Repeat</keyword>
<dbReference type="InterPro" id="IPR019734">
    <property type="entry name" value="TPR_rpt"/>
</dbReference>
<evidence type="ECO:0000256" key="4">
    <source>
        <dbReference type="SAM" id="Phobius"/>
    </source>
</evidence>
<dbReference type="AlphaFoldDB" id="A0A1F8FJ18"/>
<sequence length="222" mass="25679">MVKTEPSNLKPPKGGFRLLGVDFYHFFRYSLAMFGYKIISKKLLVFCLLAAGIAVLFFVLVVLSQSSQARKNRAVAYLLKGDFEKAKAEFAKVSELSPNEKGVHLPLGLYYLDRGQYDEAKLELEKEIEIDPNQFVAYHNLGRIYAQRKNYKEAENYFLKTIEINPDHILARQDIVVLYFSQNKHPQAIVQLKELLRLQKPEAMHPQIIKILETYIKEAKLQ</sequence>
<gene>
    <name evidence="5" type="ORF">A3J47_01280</name>
</gene>
<dbReference type="InterPro" id="IPR050498">
    <property type="entry name" value="Ycf3"/>
</dbReference>